<dbReference type="PROSITE" id="PS00211">
    <property type="entry name" value="ABC_TRANSPORTER_1"/>
    <property type="match status" value="1"/>
</dbReference>
<dbReference type="InterPro" id="IPR039421">
    <property type="entry name" value="Type_1_exporter"/>
</dbReference>
<comment type="caution">
    <text evidence="11">The sequence shown here is derived from an EMBL/GenBank/DDBJ whole genome shotgun (WGS) entry which is preliminary data.</text>
</comment>
<feature type="domain" description="ABC transporter" evidence="9">
    <location>
        <begin position="341"/>
        <end position="575"/>
    </location>
</feature>
<dbReference type="Pfam" id="PF00664">
    <property type="entry name" value="ABC_membrane"/>
    <property type="match status" value="1"/>
</dbReference>
<dbReference type="FunFam" id="3.40.50.300:FF:000287">
    <property type="entry name" value="Multidrug ABC transporter ATP-binding protein"/>
    <property type="match status" value="1"/>
</dbReference>
<evidence type="ECO:0000256" key="2">
    <source>
        <dbReference type="ARBA" id="ARBA00022448"/>
    </source>
</evidence>
<dbReference type="CDD" id="cd03254">
    <property type="entry name" value="ABCC_Glucan_exporter_like"/>
    <property type="match status" value="1"/>
</dbReference>
<keyword evidence="7 8" id="KW-0472">Membrane</keyword>
<keyword evidence="2" id="KW-0813">Transport</keyword>
<evidence type="ECO:0000256" key="8">
    <source>
        <dbReference type="SAM" id="Phobius"/>
    </source>
</evidence>
<proteinExistence type="predicted"/>
<reference evidence="11 12" key="1">
    <citation type="submission" date="2017-06" db="EMBL/GenBank/DDBJ databases">
        <title>Description of Avrilella dinanensis gen. nov. sp. nov.</title>
        <authorList>
            <person name="Leyer C."/>
            <person name="Sassi M."/>
            <person name="Minet J."/>
            <person name="Kayal S."/>
            <person name="Cattoir V."/>
        </authorList>
    </citation>
    <scope>NUCLEOTIDE SEQUENCE [LARGE SCALE GENOMIC DNA]</scope>
    <source>
        <strain evidence="11 12">UR159</strain>
    </source>
</reference>
<dbReference type="AlphaFoldDB" id="A0A2M9R546"/>
<protein>
    <submittedName>
        <fullName evidence="11">Antibiotic ABC transporter ATP-binding protein</fullName>
    </submittedName>
</protein>
<dbReference type="PANTHER" id="PTHR43394:SF1">
    <property type="entry name" value="ATP-BINDING CASSETTE SUB-FAMILY B MEMBER 10, MITOCHONDRIAL"/>
    <property type="match status" value="1"/>
</dbReference>
<dbReference type="Pfam" id="PF00005">
    <property type="entry name" value="ABC_tran"/>
    <property type="match status" value="1"/>
</dbReference>
<dbReference type="EMBL" id="NIPO01000001">
    <property type="protein sequence ID" value="PJR03883.1"/>
    <property type="molecule type" value="Genomic_DNA"/>
</dbReference>
<dbReference type="CDD" id="cd18544">
    <property type="entry name" value="ABC_6TM_TmrA_like"/>
    <property type="match status" value="1"/>
</dbReference>
<dbReference type="InterPro" id="IPR017871">
    <property type="entry name" value="ABC_transporter-like_CS"/>
</dbReference>
<dbReference type="InterPro" id="IPR003593">
    <property type="entry name" value="AAA+_ATPase"/>
</dbReference>
<dbReference type="InterPro" id="IPR027417">
    <property type="entry name" value="P-loop_NTPase"/>
</dbReference>
<gene>
    <name evidence="11" type="ORF">CDL10_04615</name>
</gene>
<feature type="domain" description="ABC transmembrane type-1" evidence="10">
    <location>
        <begin position="24"/>
        <end position="308"/>
    </location>
</feature>
<evidence type="ECO:0000256" key="6">
    <source>
        <dbReference type="ARBA" id="ARBA00022989"/>
    </source>
</evidence>
<evidence type="ECO:0000259" key="9">
    <source>
        <dbReference type="PROSITE" id="PS50893"/>
    </source>
</evidence>
<keyword evidence="12" id="KW-1185">Reference proteome</keyword>
<dbReference type="PROSITE" id="PS50929">
    <property type="entry name" value="ABC_TM1F"/>
    <property type="match status" value="1"/>
</dbReference>
<keyword evidence="5 11" id="KW-0067">ATP-binding</keyword>
<accession>A0A2M9R546</accession>
<dbReference type="InterPro" id="IPR036640">
    <property type="entry name" value="ABC1_TM_sf"/>
</dbReference>
<keyword evidence="3 8" id="KW-0812">Transmembrane</keyword>
<sequence>MKKINTSTLRKVLRYITPYKFVVIIVIASVILLSAFAALRPYMVKQIVDNYVEVKDANGLAMYSFLIGVVLLVEVVSQYSFSYSASWLGQRIVKDIREELFHKITHFKLRYFDKESVGRLITRNVSDIESIASIFSQGLFMIISDVLKMVVVLGIMFFMNWKLTFVVMAAMPVLLYATRVFQQHMKKAFDEVRTQVANLNSFVQERITGMKIVQLFTREKQEYEKFEEINQKHNQAWQKNILYNSIFFPIADFVSQITLGCVVIFGGFNIIGGGNLTTTGDLVAYTMMIPMLFNPLRQIADKFNVMQMGIVAADRVFEIMDRDDVIQTEGNQIAPKFQGNIDFQEVRFSYNPEVEVLKGINLNIQPGQTVAIVGSSGAGKSTMINLLSRFYEIDSGKITIDGTDINAFTLQSLRRQIAIVLQDVFLFSDSILNNITLNNPAISKEDVVEAAKKIGVHDFIGTLPGGYDYNVKERGAMISSGQRQLISFLRAYMSQPSILILDEATSSIDSHSEELIQQAIKILTKDRTSIIIAHRLATITHADVIIVMDQGQIVEKGTHQELLQIENGHYKSLYQSQFHAAEAG</sequence>
<dbReference type="InterPro" id="IPR011527">
    <property type="entry name" value="ABC1_TM_dom"/>
</dbReference>
<dbReference type="GO" id="GO:0005524">
    <property type="term" value="F:ATP binding"/>
    <property type="evidence" value="ECO:0007669"/>
    <property type="project" value="UniProtKB-KW"/>
</dbReference>
<organism evidence="11 12">
    <name type="scientific">Avrilella dinanensis</name>
    <dbReference type="NCBI Taxonomy" id="2008672"/>
    <lineage>
        <taxon>Bacteria</taxon>
        <taxon>Pseudomonadati</taxon>
        <taxon>Bacteroidota</taxon>
        <taxon>Flavobacteriia</taxon>
        <taxon>Flavobacteriales</taxon>
        <taxon>Flavobacteriaceae</taxon>
        <taxon>Avrilella</taxon>
    </lineage>
</organism>
<keyword evidence="6 8" id="KW-1133">Transmembrane helix</keyword>
<feature type="transmembrane region" description="Helical" evidence="8">
    <location>
        <begin position="21"/>
        <end position="40"/>
    </location>
</feature>
<evidence type="ECO:0000256" key="7">
    <source>
        <dbReference type="ARBA" id="ARBA00023136"/>
    </source>
</evidence>
<comment type="subcellular location">
    <subcellularLocation>
        <location evidence="1">Cell membrane</location>
        <topology evidence="1">Multi-pass membrane protein</topology>
    </subcellularLocation>
</comment>
<dbReference type="GO" id="GO:0016887">
    <property type="term" value="F:ATP hydrolysis activity"/>
    <property type="evidence" value="ECO:0007669"/>
    <property type="project" value="InterPro"/>
</dbReference>
<dbReference type="PROSITE" id="PS50893">
    <property type="entry name" value="ABC_TRANSPORTER_2"/>
    <property type="match status" value="1"/>
</dbReference>
<dbReference type="RefSeq" id="WP_100677450.1">
    <property type="nucleotide sequence ID" value="NZ_NIPO01000001.1"/>
</dbReference>
<dbReference type="Proteomes" id="UP000231960">
    <property type="component" value="Unassembled WGS sequence"/>
</dbReference>
<keyword evidence="4" id="KW-0547">Nucleotide-binding</keyword>
<evidence type="ECO:0000256" key="4">
    <source>
        <dbReference type="ARBA" id="ARBA00022741"/>
    </source>
</evidence>
<dbReference type="SUPFAM" id="SSF90123">
    <property type="entry name" value="ABC transporter transmembrane region"/>
    <property type="match status" value="1"/>
</dbReference>
<evidence type="ECO:0000256" key="3">
    <source>
        <dbReference type="ARBA" id="ARBA00022692"/>
    </source>
</evidence>
<evidence type="ECO:0000256" key="5">
    <source>
        <dbReference type="ARBA" id="ARBA00022840"/>
    </source>
</evidence>
<evidence type="ECO:0000259" key="10">
    <source>
        <dbReference type="PROSITE" id="PS50929"/>
    </source>
</evidence>
<evidence type="ECO:0000313" key="11">
    <source>
        <dbReference type="EMBL" id="PJR03883.1"/>
    </source>
</evidence>
<dbReference type="SMART" id="SM00382">
    <property type="entry name" value="AAA"/>
    <property type="match status" value="1"/>
</dbReference>
<dbReference type="Gene3D" id="1.20.1560.10">
    <property type="entry name" value="ABC transporter type 1, transmembrane domain"/>
    <property type="match status" value="1"/>
</dbReference>
<dbReference type="InterPro" id="IPR003439">
    <property type="entry name" value="ABC_transporter-like_ATP-bd"/>
</dbReference>
<dbReference type="GO" id="GO:0015421">
    <property type="term" value="F:ABC-type oligopeptide transporter activity"/>
    <property type="evidence" value="ECO:0007669"/>
    <property type="project" value="TreeGrafter"/>
</dbReference>
<dbReference type="SUPFAM" id="SSF52540">
    <property type="entry name" value="P-loop containing nucleoside triphosphate hydrolases"/>
    <property type="match status" value="1"/>
</dbReference>
<dbReference type="PANTHER" id="PTHR43394">
    <property type="entry name" value="ATP-DEPENDENT PERMEASE MDL1, MITOCHONDRIAL"/>
    <property type="match status" value="1"/>
</dbReference>
<dbReference type="Gene3D" id="3.40.50.300">
    <property type="entry name" value="P-loop containing nucleotide triphosphate hydrolases"/>
    <property type="match status" value="1"/>
</dbReference>
<feature type="transmembrane region" description="Helical" evidence="8">
    <location>
        <begin position="60"/>
        <end position="81"/>
    </location>
</feature>
<dbReference type="OrthoDB" id="9780296at2"/>
<evidence type="ECO:0000313" key="12">
    <source>
        <dbReference type="Proteomes" id="UP000231960"/>
    </source>
</evidence>
<name>A0A2M9R546_9FLAO</name>
<evidence type="ECO:0000256" key="1">
    <source>
        <dbReference type="ARBA" id="ARBA00004651"/>
    </source>
</evidence>
<dbReference type="GO" id="GO:0005886">
    <property type="term" value="C:plasma membrane"/>
    <property type="evidence" value="ECO:0007669"/>
    <property type="project" value="UniProtKB-SubCell"/>
</dbReference>